<dbReference type="PANTHER" id="PTHR45138:SF2">
    <property type="entry name" value="DIGUANYLATE CYCLASE VDCA"/>
    <property type="match status" value="1"/>
</dbReference>
<feature type="region of interest" description="Disordered" evidence="3">
    <location>
        <begin position="330"/>
        <end position="350"/>
    </location>
</feature>
<dbReference type="PANTHER" id="PTHR45138">
    <property type="entry name" value="REGULATORY COMPONENTS OF SENSORY TRANSDUCTION SYSTEM"/>
    <property type="match status" value="1"/>
</dbReference>
<evidence type="ECO:0000256" key="2">
    <source>
        <dbReference type="SAM" id="Coils"/>
    </source>
</evidence>
<dbReference type="InterPro" id="IPR000160">
    <property type="entry name" value="GGDEF_dom"/>
</dbReference>
<dbReference type="Gene3D" id="3.30.70.270">
    <property type="match status" value="1"/>
</dbReference>
<dbReference type="PROSITE" id="PS50887">
    <property type="entry name" value="GGDEF"/>
    <property type="match status" value="1"/>
</dbReference>
<evidence type="ECO:0000256" key="3">
    <source>
        <dbReference type="SAM" id="MobiDB-lite"/>
    </source>
</evidence>
<dbReference type="CDD" id="cd01949">
    <property type="entry name" value="GGDEF"/>
    <property type="match status" value="1"/>
</dbReference>
<keyword evidence="5" id="KW-0548">Nucleotidyltransferase</keyword>
<dbReference type="SMART" id="SM00267">
    <property type="entry name" value="GGDEF"/>
    <property type="match status" value="1"/>
</dbReference>
<feature type="coiled-coil region" evidence="2">
    <location>
        <begin position="136"/>
        <end position="209"/>
    </location>
</feature>
<evidence type="ECO:0000313" key="6">
    <source>
        <dbReference type="Proteomes" id="UP001310692"/>
    </source>
</evidence>
<dbReference type="GO" id="GO:0052621">
    <property type="term" value="F:diguanylate cyclase activity"/>
    <property type="evidence" value="ECO:0007669"/>
    <property type="project" value="UniProtKB-EC"/>
</dbReference>
<sequence>MNGRLLNGAECRALAKRALELMETHDVPPSPENYAVWSSYASDHNADLCDTLQSMIESGEPFTAAINDRLYDKFFSQKVIEDLLLNSSGVMSKELGNVSKTLADASRDTEAYGQTLAGAEGELANASDPDTMRRMIQDLVEATAKMQNRSRSLERRLQETSTEVTQLRTNLERVREEAMTDALTGVANRKRFDEKLRKGRRQADEKKEEFCLILCDIDHFKRFNDTWGHQTGDQIIRFVAGCMTRHAKDTDTVARYGGEEFGIVLPNTSLAEASKLAETIRHTVESKKLLRKSTNEDLGNITVSLGVAKYRPGEAIESLIERSDTNLYKSKQNGRNRVSVETPEDAAAAA</sequence>
<dbReference type="EMBL" id="JAZDRO010000006">
    <property type="protein sequence ID" value="MEE2567593.1"/>
    <property type="molecule type" value="Genomic_DNA"/>
</dbReference>
<evidence type="ECO:0000313" key="5">
    <source>
        <dbReference type="EMBL" id="MEE2567593.1"/>
    </source>
</evidence>
<dbReference type="InterPro" id="IPR029787">
    <property type="entry name" value="Nucleotide_cyclase"/>
</dbReference>
<evidence type="ECO:0000259" key="4">
    <source>
        <dbReference type="PROSITE" id="PS50887"/>
    </source>
</evidence>
<dbReference type="SUPFAM" id="SSF55073">
    <property type="entry name" value="Nucleotide cyclase"/>
    <property type="match status" value="1"/>
</dbReference>
<gene>
    <name evidence="5" type="ORF">V0U35_12980</name>
</gene>
<dbReference type="Pfam" id="PF00990">
    <property type="entry name" value="GGDEF"/>
    <property type="match status" value="1"/>
</dbReference>
<protein>
    <recommendedName>
        <fullName evidence="1">diguanylate cyclase</fullName>
        <ecNumber evidence="1">2.7.7.65</ecNumber>
    </recommendedName>
</protein>
<dbReference type="NCBIfam" id="TIGR00254">
    <property type="entry name" value="GGDEF"/>
    <property type="match status" value="1"/>
</dbReference>
<name>A0ABU7M1A2_9PROT</name>
<comment type="caution">
    <text evidence="5">The sequence shown here is derived from an EMBL/GenBank/DDBJ whole genome shotgun (WGS) entry which is preliminary data.</text>
</comment>
<evidence type="ECO:0000256" key="1">
    <source>
        <dbReference type="ARBA" id="ARBA00012528"/>
    </source>
</evidence>
<accession>A0ABU7M1A2</accession>
<dbReference type="RefSeq" id="WP_330197160.1">
    <property type="nucleotide sequence ID" value="NZ_JAZDRO010000006.1"/>
</dbReference>
<dbReference type="InterPro" id="IPR043128">
    <property type="entry name" value="Rev_trsase/Diguanyl_cyclase"/>
</dbReference>
<dbReference type="EC" id="2.7.7.65" evidence="1"/>
<feature type="domain" description="GGDEF" evidence="4">
    <location>
        <begin position="208"/>
        <end position="343"/>
    </location>
</feature>
<proteinExistence type="predicted"/>
<organism evidence="5 6">
    <name type="scientific">Hyphobacterium marinum</name>
    <dbReference type="NCBI Taxonomy" id="3116574"/>
    <lineage>
        <taxon>Bacteria</taxon>
        <taxon>Pseudomonadati</taxon>
        <taxon>Pseudomonadota</taxon>
        <taxon>Alphaproteobacteria</taxon>
        <taxon>Maricaulales</taxon>
        <taxon>Maricaulaceae</taxon>
        <taxon>Hyphobacterium</taxon>
    </lineage>
</organism>
<keyword evidence="6" id="KW-1185">Reference proteome</keyword>
<dbReference type="InterPro" id="IPR050469">
    <property type="entry name" value="Diguanylate_Cyclase"/>
</dbReference>
<dbReference type="Proteomes" id="UP001310692">
    <property type="component" value="Unassembled WGS sequence"/>
</dbReference>
<keyword evidence="2" id="KW-0175">Coiled coil</keyword>
<reference evidence="5 6" key="1">
    <citation type="submission" date="2024-01" db="EMBL/GenBank/DDBJ databases">
        <title>Hyphobacterium bacterium isolated from marine sediment.</title>
        <authorList>
            <person name="Zhao S."/>
        </authorList>
    </citation>
    <scope>NUCLEOTIDE SEQUENCE [LARGE SCALE GENOMIC DNA]</scope>
    <source>
        <strain evidence="5 6">Y60-23</strain>
    </source>
</reference>
<keyword evidence="5" id="KW-0808">Transferase</keyword>